<accession>X0YTF5</accession>
<proteinExistence type="predicted"/>
<dbReference type="EMBL" id="BART01008887">
    <property type="protein sequence ID" value="GAG59500.1"/>
    <property type="molecule type" value="Genomic_DNA"/>
</dbReference>
<comment type="caution">
    <text evidence="1">The sequence shown here is derived from an EMBL/GenBank/DDBJ whole genome shotgun (WGS) entry which is preliminary data.</text>
</comment>
<name>X0YTF5_9ZZZZ</name>
<sequence>MDASEHAKMVDFLMQYRGRIPGTQDLADKYAIAEKSRLLIQLDNLINAIDRYAIIDDAGWIR</sequence>
<evidence type="ECO:0000313" key="1">
    <source>
        <dbReference type="EMBL" id="GAG59500.1"/>
    </source>
</evidence>
<gene>
    <name evidence="1" type="ORF">S01H4_19861</name>
</gene>
<protein>
    <submittedName>
        <fullName evidence="1">Uncharacterized protein</fullName>
    </submittedName>
</protein>
<dbReference type="AlphaFoldDB" id="X0YTF5"/>
<organism evidence="1">
    <name type="scientific">marine sediment metagenome</name>
    <dbReference type="NCBI Taxonomy" id="412755"/>
    <lineage>
        <taxon>unclassified sequences</taxon>
        <taxon>metagenomes</taxon>
        <taxon>ecological metagenomes</taxon>
    </lineage>
</organism>
<reference evidence="1" key="1">
    <citation type="journal article" date="2014" name="Front. Microbiol.">
        <title>High frequency of phylogenetically diverse reductive dehalogenase-homologous genes in deep subseafloor sedimentary metagenomes.</title>
        <authorList>
            <person name="Kawai M."/>
            <person name="Futagami T."/>
            <person name="Toyoda A."/>
            <person name="Takaki Y."/>
            <person name="Nishi S."/>
            <person name="Hori S."/>
            <person name="Arai W."/>
            <person name="Tsubouchi T."/>
            <person name="Morono Y."/>
            <person name="Uchiyama I."/>
            <person name="Ito T."/>
            <person name="Fujiyama A."/>
            <person name="Inagaki F."/>
            <person name="Takami H."/>
        </authorList>
    </citation>
    <scope>NUCLEOTIDE SEQUENCE</scope>
    <source>
        <strain evidence="1">Expedition CK06-06</strain>
    </source>
</reference>